<dbReference type="EMBL" id="JAGGNH010000010">
    <property type="protein sequence ID" value="KAJ0962026.1"/>
    <property type="molecule type" value="Genomic_DNA"/>
</dbReference>
<dbReference type="Gene3D" id="3.40.1160.10">
    <property type="entry name" value="Acetylglutamate kinase-like"/>
    <property type="match status" value="1"/>
</dbReference>
<protein>
    <recommendedName>
        <fullName evidence="4">K Homology domain-containing protein</fullName>
    </recommendedName>
</protein>
<organism evidence="2 3">
    <name type="scientific">Dioscorea zingiberensis</name>
    <dbReference type="NCBI Taxonomy" id="325984"/>
    <lineage>
        <taxon>Eukaryota</taxon>
        <taxon>Viridiplantae</taxon>
        <taxon>Streptophyta</taxon>
        <taxon>Embryophyta</taxon>
        <taxon>Tracheophyta</taxon>
        <taxon>Spermatophyta</taxon>
        <taxon>Magnoliopsida</taxon>
        <taxon>Liliopsida</taxon>
        <taxon>Dioscoreales</taxon>
        <taxon>Dioscoreaceae</taxon>
        <taxon>Dioscorea</taxon>
    </lineage>
</organism>
<dbReference type="OrthoDB" id="1934954at2759"/>
<gene>
    <name evidence="2" type="ORF">J5N97_029854</name>
</gene>
<comment type="caution">
    <text evidence="2">The sequence shown here is derived from an EMBL/GenBank/DDBJ whole genome shotgun (WGS) entry which is preliminary data.</text>
</comment>
<keyword evidence="1" id="KW-0472">Membrane</keyword>
<accession>A0A9D5H3P5</accession>
<dbReference type="AlphaFoldDB" id="A0A9D5H3P5"/>
<evidence type="ECO:0000256" key="1">
    <source>
        <dbReference type="SAM" id="Phobius"/>
    </source>
</evidence>
<dbReference type="InterPro" id="IPR036393">
    <property type="entry name" value="AceGlu_kinase-like_sf"/>
</dbReference>
<proteinExistence type="predicted"/>
<keyword evidence="1" id="KW-1133">Transmembrane helix</keyword>
<reference evidence="2" key="1">
    <citation type="submission" date="2021-03" db="EMBL/GenBank/DDBJ databases">
        <authorList>
            <person name="Li Z."/>
            <person name="Yang C."/>
        </authorList>
    </citation>
    <scope>NUCLEOTIDE SEQUENCE</scope>
    <source>
        <strain evidence="2">Dzin_1.0</strain>
        <tissue evidence="2">Leaf</tissue>
    </source>
</reference>
<evidence type="ECO:0008006" key="4">
    <source>
        <dbReference type="Google" id="ProtNLM"/>
    </source>
</evidence>
<feature type="transmembrane region" description="Helical" evidence="1">
    <location>
        <begin position="12"/>
        <end position="31"/>
    </location>
</feature>
<sequence length="100" mass="10702">MVVRVKRSGNVWMAMLVKIVVFVVLGDILNLEIVRAVGREGVPSVGLSPFASRWTTSKRNIASADVSHIDKAFHAGFVQVGVLIGKSGETIKNLQINSGG</sequence>
<name>A0A9D5H3P5_9LILI</name>
<keyword evidence="3" id="KW-1185">Reference proteome</keyword>
<keyword evidence="1" id="KW-0812">Transmembrane</keyword>
<evidence type="ECO:0000313" key="3">
    <source>
        <dbReference type="Proteomes" id="UP001085076"/>
    </source>
</evidence>
<dbReference type="Proteomes" id="UP001085076">
    <property type="component" value="Miscellaneous, Linkage group lg10"/>
</dbReference>
<evidence type="ECO:0000313" key="2">
    <source>
        <dbReference type="EMBL" id="KAJ0962026.1"/>
    </source>
</evidence>
<reference evidence="2" key="2">
    <citation type="journal article" date="2022" name="Hortic Res">
        <title>The genome of Dioscorea zingiberensis sheds light on the biosynthesis, origin and evolution of the medicinally important diosgenin saponins.</title>
        <authorList>
            <person name="Li Y."/>
            <person name="Tan C."/>
            <person name="Li Z."/>
            <person name="Guo J."/>
            <person name="Li S."/>
            <person name="Chen X."/>
            <person name="Wang C."/>
            <person name="Dai X."/>
            <person name="Yang H."/>
            <person name="Song W."/>
            <person name="Hou L."/>
            <person name="Xu J."/>
            <person name="Tong Z."/>
            <person name="Xu A."/>
            <person name="Yuan X."/>
            <person name="Wang W."/>
            <person name="Yang Q."/>
            <person name="Chen L."/>
            <person name="Sun Z."/>
            <person name="Wang K."/>
            <person name="Pan B."/>
            <person name="Chen J."/>
            <person name="Bao Y."/>
            <person name="Liu F."/>
            <person name="Qi X."/>
            <person name="Gang D.R."/>
            <person name="Wen J."/>
            <person name="Li J."/>
        </authorList>
    </citation>
    <scope>NUCLEOTIDE SEQUENCE</scope>
    <source>
        <strain evidence="2">Dzin_1.0</strain>
    </source>
</reference>